<proteinExistence type="predicted"/>
<organism evidence="1">
    <name type="scientific">uncultured Chloroflexia bacterium</name>
    <dbReference type="NCBI Taxonomy" id="1672391"/>
    <lineage>
        <taxon>Bacteria</taxon>
        <taxon>Bacillati</taxon>
        <taxon>Chloroflexota</taxon>
        <taxon>Chloroflexia</taxon>
        <taxon>environmental samples</taxon>
    </lineage>
</organism>
<protein>
    <submittedName>
        <fullName evidence="1">Uncharacterized protein</fullName>
    </submittedName>
</protein>
<name>A0A6J4L648_9CHLR</name>
<evidence type="ECO:0000313" key="1">
    <source>
        <dbReference type="EMBL" id="CAA9324029.1"/>
    </source>
</evidence>
<gene>
    <name evidence="1" type="ORF">AVDCRST_MAG93-5885</name>
</gene>
<sequence>GIRHLGADPTTHFSLTAFDPSSYRRQHPRLGLGRHAARGGSVSRAPPRCTSGSEVAFLLGSRRLFHLFSSCVPYRPPTPYAFFFARVRAHRFVPERPRDEHDHRLFVALPCDGTFTPFVAAMAWVVWSYRRTCRERLAALLADSLPHRPNRRDGPWSQLGDGTLLVSGATGI</sequence>
<accession>A0A6J4L648</accession>
<dbReference type="EMBL" id="CADCTR010001980">
    <property type="protein sequence ID" value="CAA9324029.1"/>
    <property type="molecule type" value="Genomic_DNA"/>
</dbReference>
<reference evidence="1" key="1">
    <citation type="submission" date="2020-02" db="EMBL/GenBank/DDBJ databases">
        <authorList>
            <person name="Meier V. D."/>
        </authorList>
    </citation>
    <scope>NUCLEOTIDE SEQUENCE</scope>
    <source>
        <strain evidence="1">AVDCRST_MAG93</strain>
    </source>
</reference>
<feature type="non-terminal residue" evidence="1">
    <location>
        <position position="1"/>
    </location>
</feature>
<dbReference type="AlphaFoldDB" id="A0A6J4L648"/>
<feature type="non-terminal residue" evidence="1">
    <location>
        <position position="172"/>
    </location>
</feature>